<comment type="cofactor">
    <cofactor evidence="1">
        <name>Mn(2+)</name>
        <dbReference type="ChEBI" id="CHEBI:29035"/>
    </cofactor>
</comment>
<evidence type="ECO:0000256" key="3">
    <source>
        <dbReference type="ARBA" id="ARBA00022723"/>
    </source>
</evidence>
<dbReference type="GO" id="GO:0046872">
    <property type="term" value="F:metal ion binding"/>
    <property type="evidence" value="ECO:0007669"/>
    <property type="project" value="UniProtKB-KW"/>
</dbReference>
<dbReference type="Gene3D" id="1.10.1520.10">
    <property type="entry name" value="Ribonuclease III domain"/>
    <property type="match status" value="1"/>
</dbReference>
<dbReference type="EMBL" id="CP045907">
    <property type="protein sequence ID" value="QQP35616.1"/>
    <property type="molecule type" value="Genomic_DNA"/>
</dbReference>
<dbReference type="PROSITE" id="PS00517">
    <property type="entry name" value="RNASE_3_1"/>
    <property type="match status" value="1"/>
</dbReference>
<dbReference type="InterPro" id="IPR000999">
    <property type="entry name" value="RNase_III_dom"/>
</dbReference>
<dbReference type="PANTHER" id="PTHR14950">
    <property type="entry name" value="DICER-RELATED"/>
    <property type="match status" value="1"/>
</dbReference>
<keyword evidence="5" id="KW-0460">Magnesium</keyword>
<keyword evidence="9" id="KW-1185">Reference proteome</keyword>
<dbReference type="AlphaFoldDB" id="A0A7T8GQH7"/>
<reference evidence="9" key="1">
    <citation type="submission" date="2021-01" db="EMBL/GenBank/DDBJ databases">
        <title>Caligus Genome Assembly.</title>
        <authorList>
            <person name="Gallardo-Escarate C."/>
        </authorList>
    </citation>
    <scope>NUCLEOTIDE SEQUENCE [LARGE SCALE GENOMIC DNA]</scope>
</reference>
<gene>
    <name evidence="8" type="ORF">FKW44_023891</name>
</gene>
<organism evidence="8 9">
    <name type="scientific">Caligus rogercresseyi</name>
    <name type="common">Sea louse</name>
    <dbReference type="NCBI Taxonomy" id="217165"/>
    <lineage>
        <taxon>Eukaryota</taxon>
        <taxon>Metazoa</taxon>
        <taxon>Ecdysozoa</taxon>
        <taxon>Arthropoda</taxon>
        <taxon>Crustacea</taxon>
        <taxon>Multicrustacea</taxon>
        <taxon>Hexanauplia</taxon>
        <taxon>Copepoda</taxon>
        <taxon>Siphonostomatoida</taxon>
        <taxon>Caligidae</taxon>
        <taxon>Caligus</taxon>
    </lineage>
</organism>
<dbReference type="Proteomes" id="UP000595437">
    <property type="component" value="Chromosome 18"/>
</dbReference>
<sequence>MDVLNEDLLKELKKIIEEEEGNGLEGFYEKLTQKLLSKEEKDGKSMLPHLRVYVSLSDKCIADAVESIIGVYLLHNGIKATIQMMGLRLGLNFSPNVPVEKNIYQTIEEVIGYKFKEKTFILQAFTHSSYSYNNITDSYERLEFLGDAVLDYLVSAYIFVEYPAYGPGKVTDARSAVVNNVTLALITIKAGLHCHLLHSEPLLLSRIDSTIASVNFENRGGLSESDLFEMRCSLLSETECPILEDIDVPKALGDVVESLLGAVFLDSGFHLPTVWEVFKRLCPQLDSLICAKPKNYVARLYELYPNRIFFTSSKKVGISNRAKGKVAKNSAAKCLMRSLVKIKELPPEII</sequence>
<evidence type="ECO:0000256" key="4">
    <source>
        <dbReference type="ARBA" id="ARBA00022801"/>
    </source>
</evidence>
<dbReference type="Pfam" id="PF00636">
    <property type="entry name" value="Ribonuclease_3"/>
    <property type="match status" value="1"/>
</dbReference>
<proteinExistence type="predicted"/>
<comment type="cofactor">
    <cofactor evidence="2">
        <name>Mg(2+)</name>
        <dbReference type="ChEBI" id="CHEBI:18420"/>
    </cofactor>
</comment>
<evidence type="ECO:0000256" key="1">
    <source>
        <dbReference type="ARBA" id="ARBA00001936"/>
    </source>
</evidence>
<keyword evidence="3" id="KW-0479">Metal-binding</keyword>
<evidence type="ECO:0000256" key="2">
    <source>
        <dbReference type="ARBA" id="ARBA00001946"/>
    </source>
</evidence>
<dbReference type="SMART" id="SM00535">
    <property type="entry name" value="RIBOc"/>
    <property type="match status" value="1"/>
</dbReference>
<protein>
    <recommendedName>
        <fullName evidence="7">RNase III domain-containing protein</fullName>
    </recommendedName>
</protein>
<evidence type="ECO:0000313" key="8">
    <source>
        <dbReference type="EMBL" id="QQP35616.1"/>
    </source>
</evidence>
<dbReference type="OrthoDB" id="416741at2759"/>
<evidence type="ECO:0000256" key="5">
    <source>
        <dbReference type="ARBA" id="ARBA00022842"/>
    </source>
</evidence>
<dbReference type="GO" id="GO:0004525">
    <property type="term" value="F:ribonuclease III activity"/>
    <property type="evidence" value="ECO:0007669"/>
    <property type="project" value="InterPro"/>
</dbReference>
<evidence type="ECO:0000259" key="7">
    <source>
        <dbReference type="PROSITE" id="PS50142"/>
    </source>
</evidence>
<dbReference type="GO" id="GO:0003723">
    <property type="term" value="F:RNA binding"/>
    <property type="evidence" value="ECO:0007669"/>
    <property type="project" value="UniProtKB-KW"/>
</dbReference>
<name>A0A7T8GQH7_CALRO</name>
<dbReference type="InterPro" id="IPR036389">
    <property type="entry name" value="RNase_III_sf"/>
</dbReference>
<dbReference type="PROSITE" id="PS50142">
    <property type="entry name" value="RNASE_3_2"/>
    <property type="match status" value="1"/>
</dbReference>
<evidence type="ECO:0000313" key="9">
    <source>
        <dbReference type="Proteomes" id="UP000595437"/>
    </source>
</evidence>
<dbReference type="PANTHER" id="PTHR14950:SF37">
    <property type="entry name" value="ENDORIBONUCLEASE DICER"/>
    <property type="match status" value="1"/>
</dbReference>
<accession>A0A7T8GQH7</accession>
<dbReference type="CDD" id="cd00593">
    <property type="entry name" value="RIBOc"/>
    <property type="match status" value="1"/>
</dbReference>
<feature type="domain" description="RNase III" evidence="7">
    <location>
        <begin position="104"/>
        <end position="268"/>
    </location>
</feature>
<dbReference type="FunFam" id="1.10.1520.10:FF:000004">
    <property type="entry name" value="Endoribonuclease dicer-like 1"/>
    <property type="match status" value="1"/>
</dbReference>
<dbReference type="SUPFAM" id="SSF69065">
    <property type="entry name" value="RNase III domain-like"/>
    <property type="match status" value="1"/>
</dbReference>
<keyword evidence="4" id="KW-0378">Hydrolase</keyword>
<keyword evidence="6" id="KW-0694">RNA-binding</keyword>
<dbReference type="GO" id="GO:0006396">
    <property type="term" value="P:RNA processing"/>
    <property type="evidence" value="ECO:0007669"/>
    <property type="project" value="InterPro"/>
</dbReference>
<evidence type="ECO:0000256" key="6">
    <source>
        <dbReference type="ARBA" id="ARBA00022884"/>
    </source>
</evidence>